<dbReference type="EMBL" id="NPKH01000020">
    <property type="protein sequence ID" value="PAP94695.1"/>
    <property type="molecule type" value="Genomic_DNA"/>
</dbReference>
<feature type="transmembrane region" description="Helical" evidence="13">
    <location>
        <begin position="77"/>
        <end position="95"/>
    </location>
</feature>
<accession>A0A271KI56</accession>
<keyword evidence="5 13" id="KW-0812">Transmembrane</keyword>
<dbReference type="GO" id="GO:0015252">
    <property type="term" value="F:proton channel activity"/>
    <property type="evidence" value="ECO:0007669"/>
    <property type="project" value="InterPro"/>
</dbReference>
<organism evidence="14 15">
    <name type="scientific">Mesorhizobium wenxiniae</name>
    <dbReference type="NCBI Taxonomy" id="2014805"/>
    <lineage>
        <taxon>Bacteria</taxon>
        <taxon>Pseudomonadati</taxon>
        <taxon>Pseudomonadota</taxon>
        <taxon>Alphaproteobacteria</taxon>
        <taxon>Hyphomicrobiales</taxon>
        <taxon>Phyllobacteriaceae</taxon>
        <taxon>Mesorhizobium</taxon>
    </lineage>
</organism>
<evidence type="ECO:0000256" key="9">
    <source>
        <dbReference type="ARBA" id="ARBA00023065"/>
    </source>
</evidence>
<comment type="caution">
    <text evidence="14">The sequence shown here is derived from an EMBL/GenBank/DDBJ whole genome shotgun (WGS) entry which is preliminary data.</text>
</comment>
<feature type="transmembrane region" description="Helical" evidence="13">
    <location>
        <begin position="107"/>
        <end position="129"/>
    </location>
</feature>
<comment type="similarity">
    <text evidence="2">Belongs to the TMEM175 family.</text>
</comment>
<evidence type="ECO:0000256" key="3">
    <source>
        <dbReference type="ARBA" id="ARBA00022448"/>
    </source>
</evidence>
<protein>
    <submittedName>
        <fullName evidence="14">DUF1211 domain-containing protein</fullName>
    </submittedName>
</protein>
<keyword evidence="9" id="KW-0406">Ion transport</keyword>
<evidence type="ECO:0000256" key="12">
    <source>
        <dbReference type="ARBA" id="ARBA00034430"/>
    </source>
</evidence>
<keyword evidence="10 13" id="KW-0472">Membrane</keyword>
<keyword evidence="7" id="KW-0630">Potassium</keyword>
<keyword evidence="6" id="KW-0631">Potassium channel</keyword>
<evidence type="ECO:0000256" key="1">
    <source>
        <dbReference type="ARBA" id="ARBA00004141"/>
    </source>
</evidence>
<evidence type="ECO:0000256" key="5">
    <source>
        <dbReference type="ARBA" id="ARBA00022692"/>
    </source>
</evidence>
<evidence type="ECO:0000256" key="10">
    <source>
        <dbReference type="ARBA" id="ARBA00023136"/>
    </source>
</evidence>
<keyword evidence="11" id="KW-0407">Ion channel</keyword>
<dbReference type="Proteomes" id="UP000215931">
    <property type="component" value="Unassembled WGS sequence"/>
</dbReference>
<evidence type="ECO:0000256" key="13">
    <source>
        <dbReference type="SAM" id="Phobius"/>
    </source>
</evidence>
<evidence type="ECO:0000256" key="11">
    <source>
        <dbReference type="ARBA" id="ARBA00023303"/>
    </source>
</evidence>
<evidence type="ECO:0000256" key="6">
    <source>
        <dbReference type="ARBA" id="ARBA00022826"/>
    </source>
</evidence>
<evidence type="ECO:0000256" key="7">
    <source>
        <dbReference type="ARBA" id="ARBA00022958"/>
    </source>
</evidence>
<evidence type="ECO:0000313" key="15">
    <source>
        <dbReference type="Proteomes" id="UP000215931"/>
    </source>
</evidence>
<keyword evidence="4" id="KW-0633">Potassium transport</keyword>
<keyword evidence="3" id="KW-0813">Transport</keyword>
<evidence type="ECO:0000256" key="2">
    <source>
        <dbReference type="ARBA" id="ARBA00006920"/>
    </source>
</evidence>
<feature type="transmembrane region" description="Helical" evidence="13">
    <location>
        <begin position="9"/>
        <end position="27"/>
    </location>
</feature>
<keyword evidence="8 13" id="KW-1133">Transmembrane helix</keyword>
<feature type="transmembrane region" description="Helical" evidence="13">
    <location>
        <begin position="150"/>
        <end position="180"/>
    </location>
</feature>
<proteinExistence type="inferred from homology"/>
<dbReference type="AlphaFoldDB" id="A0A271KI56"/>
<evidence type="ECO:0000256" key="4">
    <source>
        <dbReference type="ARBA" id="ARBA00022538"/>
    </source>
</evidence>
<feature type="transmembrane region" description="Helical" evidence="13">
    <location>
        <begin position="39"/>
        <end position="57"/>
    </location>
</feature>
<gene>
    <name evidence="14" type="ORF">CIT31_11090</name>
</gene>
<name>A0A271KI56_9HYPH</name>
<dbReference type="InterPro" id="IPR010617">
    <property type="entry name" value="TMEM175-like"/>
</dbReference>
<dbReference type="GO" id="GO:0005267">
    <property type="term" value="F:potassium channel activity"/>
    <property type="evidence" value="ECO:0007669"/>
    <property type="project" value="UniProtKB-KW"/>
</dbReference>
<reference evidence="14 15" key="1">
    <citation type="submission" date="2017-08" db="EMBL/GenBank/DDBJ databases">
        <title>Mesorhizobium wenxinae sp. nov., a novel rhizobial species isolated from root nodules of chickpea (Cicer arietinum L.).</title>
        <authorList>
            <person name="Zhang J."/>
        </authorList>
    </citation>
    <scope>NUCLEOTIDE SEQUENCE [LARGE SCALE GENOMIC DNA]</scope>
    <source>
        <strain evidence="15">WYCCWR 10019</strain>
    </source>
</reference>
<keyword evidence="15" id="KW-1185">Reference proteome</keyword>
<dbReference type="GO" id="GO:0016020">
    <property type="term" value="C:membrane"/>
    <property type="evidence" value="ECO:0007669"/>
    <property type="project" value="UniProtKB-SubCell"/>
</dbReference>
<comment type="subcellular location">
    <subcellularLocation>
        <location evidence="1">Membrane</location>
        <topology evidence="1">Multi-pass membrane protein</topology>
    </subcellularLocation>
</comment>
<evidence type="ECO:0000256" key="8">
    <source>
        <dbReference type="ARBA" id="ARBA00022989"/>
    </source>
</evidence>
<comment type="catalytic activity">
    <reaction evidence="12">
        <text>K(+)(in) = K(+)(out)</text>
        <dbReference type="Rhea" id="RHEA:29463"/>
        <dbReference type="ChEBI" id="CHEBI:29103"/>
    </reaction>
</comment>
<sequence length="191" mass="21510">MGKGRVEAFTDGVVAIIITIMVLELKVPHGEDFSTLAPLWPVFLSYVLSFIYVGIYWNNLHNMFHTVQRVDGRVLWANLNLLFWLSLMPVTTAFMGENHFAPVPVAVYGAELALCAAAYIILAVMLHRLHSNDTAFARALGSDRKGRISLALYIAAIPLTFISQWIGVAIYVLVAMIWFVPDRRFERVIEK</sequence>
<dbReference type="RefSeq" id="WP_065010296.1">
    <property type="nucleotide sequence ID" value="NZ_NPKH01000020.1"/>
</dbReference>
<dbReference type="OrthoDB" id="7626281at2"/>
<dbReference type="Pfam" id="PF06736">
    <property type="entry name" value="TMEM175"/>
    <property type="match status" value="1"/>
</dbReference>
<evidence type="ECO:0000313" key="14">
    <source>
        <dbReference type="EMBL" id="PAP94695.1"/>
    </source>
</evidence>